<comment type="caution">
    <text evidence="3">The sequence shown here is derived from an EMBL/GenBank/DDBJ whole genome shotgun (WGS) entry which is preliminary data.</text>
</comment>
<accession>A0A7W3TNE2</accession>
<feature type="transmembrane region" description="Helical" evidence="2">
    <location>
        <begin position="123"/>
        <end position="143"/>
    </location>
</feature>
<keyword evidence="2" id="KW-0472">Membrane</keyword>
<keyword evidence="3" id="KW-0808">Transferase</keyword>
<dbReference type="GO" id="GO:0016746">
    <property type="term" value="F:acyltransferase activity"/>
    <property type="evidence" value="ECO:0007669"/>
    <property type="project" value="UniProtKB-KW"/>
</dbReference>
<keyword evidence="3" id="KW-0012">Acyltransferase</keyword>
<keyword evidence="2" id="KW-0812">Transmembrane</keyword>
<evidence type="ECO:0000313" key="4">
    <source>
        <dbReference type="Proteomes" id="UP000523196"/>
    </source>
</evidence>
<gene>
    <name evidence="3" type="ORF">H4F98_12400</name>
</gene>
<feature type="transmembrane region" description="Helical" evidence="2">
    <location>
        <begin position="155"/>
        <end position="175"/>
    </location>
</feature>
<dbReference type="RefSeq" id="WP_182688120.1">
    <property type="nucleotide sequence ID" value="NZ_JACHTF010000013.1"/>
</dbReference>
<evidence type="ECO:0000256" key="1">
    <source>
        <dbReference type="SAM" id="MobiDB-lite"/>
    </source>
</evidence>
<feature type="transmembrane region" description="Helical" evidence="2">
    <location>
        <begin position="97"/>
        <end position="117"/>
    </location>
</feature>
<dbReference type="AlphaFoldDB" id="A0A7W3TNE2"/>
<protein>
    <submittedName>
        <fullName evidence="3">Acyltransferase</fullName>
    </submittedName>
</protein>
<sequence>MTPPPDDEKGHGRGQAARQGEPPALAHAARDTTPRRLTLSAYIRRRNGLPAGARGSLRNMLHRAFGASSFAGFWRHWNPVFGYGLGRFVHRPLLRRVPAPIALLATFVACGALHDLVTMAARGAPALLFTPWFLCLGTGVLLGEAAGMDLSGRPWAMRAAVHAAYLSACLAIALWGRHVLGWTGP</sequence>
<name>A0A7W3TNE2_9GAMM</name>
<keyword evidence="2" id="KW-1133">Transmembrane helix</keyword>
<organism evidence="3 4">
    <name type="scientific">Marilutibacter spongiae</name>
    <dbReference type="NCBI Taxonomy" id="2025720"/>
    <lineage>
        <taxon>Bacteria</taxon>
        <taxon>Pseudomonadati</taxon>
        <taxon>Pseudomonadota</taxon>
        <taxon>Gammaproteobacteria</taxon>
        <taxon>Lysobacterales</taxon>
        <taxon>Lysobacteraceae</taxon>
        <taxon>Marilutibacter</taxon>
    </lineage>
</organism>
<evidence type="ECO:0000313" key="3">
    <source>
        <dbReference type="EMBL" id="MBB1061371.1"/>
    </source>
</evidence>
<evidence type="ECO:0000256" key="2">
    <source>
        <dbReference type="SAM" id="Phobius"/>
    </source>
</evidence>
<reference evidence="3 4" key="1">
    <citation type="submission" date="2020-08" db="EMBL/GenBank/DDBJ databases">
        <authorList>
            <person name="Xu S."/>
            <person name="Li A."/>
        </authorList>
    </citation>
    <scope>NUCLEOTIDE SEQUENCE [LARGE SCALE GENOMIC DNA]</scope>
    <source>
        <strain evidence="3 4">119BY6-57</strain>
    </source>
</reference>
<feature type="region of interest" description="Disordered" evidence="1">
    <location>
        <begin position="1"/>
        <end position="30"/>
    </location>
</feature>
<dbReference type="EMBL" id="JACHTF010000013">
    <property type="protein sequence ID" value="MBB1061371.1"/>
    <property type="molecule type" value="Genomic_DNA"/>
</dbReference>
<feature type="compositionally biased region" description="Basic and acidic residues" evidence="1">
    <location>
        <begin position="1"/>
        <end position="11"/>
    </location>
</feature>
<dbReference type="Proteomes" id="UP000523196">
    <property type="component" value="Unassembled WGS sequence"/>
</dbReference>
<proteinExistence type="predicted"/>
<keyword evidence="4" id="KW-1185">Reference proteome</keyword>